<dbReference type="Pfam" id="PF20167">
    <property type="entry name" value="Transposase_32"/>
    <property type="match status" value="1"/>
</dbReference>
<keyword evidence="4" id="KW-1185">Reference proteome</keyword>
<accession>A0ABR2FAN7</accession>
<name>A0ABR2FAN7_9ROSI</name>
<feature type="region of interest" description="Disordered" evidence="1">
    <location>
        <begin position="221"/>
        <end position="280"/>
    </location>
</feature>
<dbReference type="EMBL" id="JBBPBM010000007">
    <property type="protein sequence ID" value="KAK8575381.1"/>
    <property type="molecule type" value="Genomic_DNA"/>
</dbReference>
<proteinExistence type="predicted"/>
<feature type="region of interest" description="Disordered" evidence="1">
    <location>
        <begin position="91"/>
        <end position="112"/>
    </location>
</feature>
<dbReference type="Proteomes" id="UP001472677">
    <property type="component" value="Unassembled WGS sequence"/>
</dbReference>
<evidence type="ECO:0000256" key="1">
    <source>
        <dbReference type="SAM" id="MobiDB-lite"/>
    </source>
</evidence>
<gene>
    <name evidence="3" type="ORF">V6N12_063056</name>
</gene>
<feature type="compositionally biased region" description="Low complexity" evidence="1">
    <location>
        <begin position="251"/>
        <end position="269"/>
    </location>
</feature>
<dbReference type="InterPro" id="IPR046796">
    <property type="entry name" value="Transposase_32_dom"/>
</dbReference>
<evidence type="ECO:0000313" key="4">
    <source>
        <dbReference type="Proteomes" id="UP001472677"/>
    </source>
</evidence>
<feature type="domain" description="Putative plant transposon protein" evidence="2">
    <location>
        <begin position="108"/>
        <end position="187"/>
    </location>
</feature>
<evidence type="ECO:0000259" key="2">
    <source>
        <dbReference type="Pfam" id="PF20167"/>
    </source>
</evidence>
<reference evidence="3 4" key="1">
    <citation type="journal article" date="2024" name="G3 (Bethesda)">
        <title>Genome assembly of Hibiscus sabdariffa L. provides insights into metabolisms of medicinal natural products.</title>
        <authorList>
            <person name="Kim T."/>
        </authorList>
    </citation>
    <scope>NUCLEOTIDE SEQUENCE [LARGE SCALE GENOMIC DNA]</scope>
    <source>
        <strain evidence="3">TK-2024</strain>
        <tissue evidence="3">Old leaves</tissue>
    </source>
</reference>
<sequence length="301" mass="34149">MATSSSSEGMPRQLANVEIQARYTKRAAKNIWEEQGFFFDDGLENYGLEPTIHRRLCELSWFRFARQPARANLNWVLEFYTNNAEGEDNVTQRVEHNREKPSLSQPPSLRPKPKLWNTFVKRNLMPTSHNQTIDRTRLVLINVIMTDYRFNVGEVIAQEISAACQNDKGILAFPCIISALCRRATVPTHPRDKYTVEKPGWSRKEYMQKMDVTDAAPIRVAMPTPPTSPTHYPLAAPEEVGPSAPAEARQTTLDSPLDSTPSTPSSSPPAQSEEAAPLHILQLRSQQQRIEARQLHFQEET</sequence>
<comment type="caution">
    <text evidence="3">The sequence shown here is derived from an EMBL/GenBank/DDBJ whole genome shotgun (WGS) entry which is preliminary data.</text>
</comment>
<evidence type="ECO:0000313" key="3">
    <source>
        <dbReference type="EMBL" id="KAK8575381.1"/>
    </source>
</evidence>
<organism evidence="3 4">
    <name type="scientific">Hibiscus sabdariffa</name>
    <name type="common">roselle</name>
    <dbReference type="NCBI Taxonomy" id="183260"/>
    <lineage>
        <taxon>Eukaryota</taxon>
        <taxon>Viridiplantae</taxon>
        <taxon>Streptophyta</taxon>
        <taxon>Embryophyta</taxon>
        <taxon>Tracheophyta</taxon>
        <taxon>Spermatophyta</taxon>
        <taxon>Magnoliopsida</taxon>
        <taxon>eudicotyledons</taxon>
        <taxon>Gunneridae</taxon>
        <taxon>Pentapetalae</taxon>
        <taxon>rosids</taxon>
        <taxon>malvids</taxon>
        <taxon>Malvales</taxon>
        <taxon>Malvaceae</taxon>
        <taxon>Malvoideae</taxon>
        <taxon>Hibiscus</taxon>
    </lineage>
</organism>
<protein>
    <recommendedName>
        <fullName evidence="2">Putative plant transposon protein domain-containing protein</fullName>
    </recommendedName>
</protein>